<keyword evidence="4" id="KW-1185">Reference proteome</keyword>
<dbReference type="Pfam" id="PF03099">
    <property type="entry name" value="BPL_LplA_LipB"/>
    <property type="match status" value="1"/>
</dbReference>
<gene>
    <name evidence="3" type="ORF">Fsol_00186</name>
</gene>
<evidence type="ECO:0000313" key="4">
    <source>
        <dbReference type="Proteomes" id="UP000244519"/>
    </source>
</evidence>
<dbReference type="SUPFAM" id="SSF55681">
    <property type="entry name" value="Class II aaRS and biotin synthetases"/>
    <property type="match status" value="1"/>
</dbReference>
<evidence type="ECO:0000313" key="3">
    <source>
        <dbReference type="EMBL" id="AWD32991.1"/>
    </source>
</evidence>
<name>A0A2U8BRM4_9RICK</name>
<sequence>MSTEIDDVVYDADFQIFRLKTVDSTQLYARKLIAFSEVEREFVVIADAQVDGIGTGSNSWIGKNGNLFMTVAFRLDPSMSTDSIPQFSYIGAISVGEAIAQECALEHIRLSYKWVNDILLNYKKCCGILCEIYRNQFLLVGIGINIKHFPNLVELHEQCNMPYKATSIENEGLQVNKIQLEKRILYELRKMYKLWKEHGFTPIKKLWMQRAEYLGKDVTWRNNNNTTKIGKFLGINMAGEMLLQVEENHKRTVIKLRTGSIRVLA</sequence>
<organism evidence="3 4">
    <name type="scientific">Candidatus Fokinia solitaria</name>
    <dbReference type="NCBI Taxonomy" id="1802984"/>
    <lineage>
        <taxon>Bacteria</taxon>
        <taxon>Pseudomonadati</taxon>
        <taxon>Pseudomonadota</taxon>
        <taxon>Alphaproteobacteria</taxon>
        <taxon>Rickettsiales</taxon>
        <taxon>Candidatus Midichloriaceae</taxon>
        <taxon>Candidatus Fokinia</taxon>
    </lineage>
</organism>
<keyword evidence="1 3" id="KW-0436">Ligase</keyword>
<dbReference type="PROSITE" id="PS51733">
    <property type="entry name" value="BPL_LPL_CATALYTIC"/>
    <property type="match status" value="1"/>
</dbReference>
<reference evidence="3 4" key="1">
    <citation type="journal article" date="2018" name="Genome Biol. Evol.">
        <title>The Genome Sequence of "Candidatus Fokinia solitaria": Insights on Reductive Evolution in Rickettsiales.</title>
        <authorList>
            <person name="Floriano A.M."/>
            <person name="Castelli M."/>
            <person name="Krenek S."/>
            <person name="Berendonk T.U."/>
            <person name="Bazzocchi C."/>
            <person name="Petroni G."/>
            <person name="Sassera D."/>
        </authorList>
    </citation>
    <scope>NUCLEOTIDE SEQUENCE [LARGE SCALE GENOMIC DNA]</scope>
    <source>
        <strain evidence="3">Rio ETE_ALG 3VII</strain>
    </source>
</reference>
<proteinExistence type="predicted"/>
<dbReference type="NCBIfam" id="TIGR00121">
    <property type="entry name" value="birA_ligase"/>
    <property type="match status" value="1"/>
</dbReference>
<dbReference type="InterPro" id="IPR004408">
    <property type="entry name" value="Biotin_CoA_COase_ligase"/>
</dbReference>
<dbReference type="EMBL" id="CP025989">
    <property type="protein sequence ID" value="AWD32991.1"/>
    <property type="molecule type" value="Genomic_DNA"/>
</dbReference>
<dbReference type="GO" id="GO:0004077">
    <property type="term" value="F:biotin--[biotin carboxyl-carrier protein] ligase activity"/>
    <property type="evidence" value="ECO:0007669"/>
    <property type="project" value="InterPro"/>
</dbReference>
<dbReference type="Gene3D" id="3.30.930.10">
    <property type="entry name" value="Bira Bifunctional Protein, Domain 2"/>
    <property type="match status" value="1"/>
</dbReference>
<protein>
    <submittedName>
        <fullName evidence="3">Bifunctional ligase/repressor BirA</fullName>
    </submittedName>
</protein>
<dbReference type="RefSeq" id="WP_108673035.1">
    <property type="nucleotide sequence ID" value="NZ_CP025989.1"/>
</dbReference>
<dbReference type="InterPro" id="IPR045864">
    <property type="entry name" value="aa-tRNA-synth_II/BPL/LPL"/>
</dbReference>
<dbReference type="InterPro" id="IPR004143">
    <property type="entry name" value="BPL_LPL_catalytic"/>
</dbReference>
<evidence type="ECO:0000259" key="2">
    <source>
        <dbReference type="PROSITE" id="PS51733"/>
    </source>
</evidence>
<dbReference type="PANTHER" id="PTHR12835:SF5">
    <property type="entry name" value="BIOTIN--PROTEIN LIGASE"/>
    <property type="match status" value="1"/>
</dbReference>
<dbReference type="OrthoDB" id="9807064at2"/>
<dbReference type="GO" id="GO:0005737">
    <property type="term" value="C:cytoplasm"/>
    <property type="evidence" value="ECO:0007669"/>
    <property type="project" value="TreeGrafter"/>
</dbReference>
<dbReference type="PANTHER" id="PTHR12835">
    <property type="entry name" value="BIOTIN PROTEIN LIGASE"/>
    <property type="match status" value="1"/>
</dbReference>
<dbReference type="KEGG" id="fso:Fsol_00186"/>
<dbReference type="Proteomes" id="UP000244519">
    <property type="component" value="Chromosome"/>
</dbReference>
<feature type="domain" description="BPL/LPL catalytic" evidence="2">
    <location>
        <begin position="11"/>
        <end position="196"/>
    </location>
</feature>
<dbReference type="AlphaFoldDB" id="A0A2U8BRM4"/>
<evidence type="ECO:0000256" key="1">
    <source>
        <dbReference type="ARBA" id="ARBA00022598"/>
    </source>
</evidence>
<accession>A0A2U8BRM4</accession>